<dbReference type="InterPro" id="IPR003591">
    <property type="entry name" value="Leu-rich_rpt_typical-subtyp"/>
</dbReference>
<dbReference type="AlphaFoldDB" id="A0A366KCC5"/>
<keyword evidence="5" id="KW-1185">Reference proteome</keyword>
<dbReference type="OrthoDB" id="3734448at2"/>
<dbReference type="PANTHER" id="PTHR46652:SF3">
    <property type="entry name" value="LEUCINE-RICH REPEAT-CONTAINING PROTEIN 9"/>
    <property type="match status" value="1"/>
</dbReference>
<dbReference type="InterPro" id="IPR001611">
    <property type="entry name" value="Leu-rich_rpt"/>
</dbReference>
<dbReference type="PROSITE" id="PS51450">
    <property type="entry name" value="LRR"/>
    <property type="match status" value="7"/>
</dbReference>
<evidence type="ECO:0000256" key="1">
    <source>
        <dbReference type="ARBA" id="ARBA00004196"/>
    </source>
</evidence>
<comment type="subcellular location">
    <subcellularLocation>
        <location evidence="1">Cell envelope</location>
    </subcellularLocation>
</comment>
<dbReference type="SMART" id="SM00365">
    <property type="entry name" value="LRR_SD22"/>
    <property type="match status" value="10"/>
</dbReference>
<dbReference type="SMART" id="SM00369">
    <property type="entry name" value="LRR_TYP"/>
    <property type="match status" value="10"/>
</dbReference>
<reference evidence="4 5" key="1">
    <citation type="submission" date="2017-10" db="EMBL/GenBank/DDBJ databases">
        <title>Bifidobacterium xylocopum sp. nov. and Bifidobacterium aemilianum sp. nov., from the carpenter bee (Xylocopa violacea) digestive tract.</title>
        <authorList>
            <person name="Alberoni D."/>
            <person name="Baffoni L."/>
            <person name="Di Gioia D."/>
            <person name="Gaggia F."/>
            <person name="Biavati B."/>
        </authorList>
    </citation>
    <scope>NUCLEOTIDE SEQUENCE [LARGE SCALE GENOMIC DNA]</scope>
    <source>
        <strain evidence="4 5">XV2</strain>
    </source>
</reference>
<gene>
    <name evidence="4" type="ORF">CRD59_04880</name>
</gene>
<dbReference type="Gene3D" id="3.80.10.10">
    <property type="entry name" value="Ribonuclease Inhibitor"/>
    <property type="match status" value="4"/>
</dbReference>
<dbReference type="GO" id="GO:0030313">
    <property type="term" value="C:cell envelope"/>
    <property type="evidence" value="ECO:0007669"/>
    <property type="project" value="UniProtKB-SubCell"/>
</dbReference>
<keyword evidence="2" id="KW-0433">Leucine-rich repeat</keyword>
<comment type="caution">
    <text evidence="4">The sequence shown here is derived from an EMBL/GenBank/DDBJ whole genome shotgun (WGS) entry which is preliminary data.</text>
</comment>
<evidence type="ECO:0000313" key="5">
    <source>
        <dbReference type="Proteomes" id="UP000252345"/>
    </source>
</evidence>
<protein>
    <submittedName>
        <fullName evidence="4">Uncharacterized protein</fullName>
    </submittedName>
</protein>
<dbReference type="EMBL" id="PDCH01000008">
    <property type="protein sequence ID" value="RBP99219.1"/>
    <property type="molecule type" value="Genomic_DNA"/>
</dbReference>
<evidence type="ECO:0000256" key="2">
    <source>
        <dbReference type="ARBA" id="ARBA00022614"/>
    </source>
</evidence>
<dbReference type="InterPro" id="IPR042229">
    <property type="entry name" value="Listeria/Bacterioides_rpt_sf"/>
</dbReference>
<dbReference type="Pfam" id="PF13516">
    <property type="entry name" value="LRR_6"/>
    <property type="match status" value="2"/>
</dbReference>
<organism evidence="4 5">
    <name type="scientific">Bifidobacterium xylocopae</name>
    <dbReference type="NCBI Taxonomy" id="2493119"/>
    <lineage>
        <taxon>Bacteria</taxon>
        <taxon>Bacillati</taxon>
        <taxon>Actinomycetota</taxon>
        <taxon>Actinomycetes</taxon>
        <taxon>Bifidobacteriales</taxon>
        <taxon>Bifidobacteriaceae</taxon>
        <taxon>Bifidobacterium</taxon>
    </lineage>
</organism>
<dbReference type="InterPro" id="IPR032675">
    <property type="entry name" value="LRR_dom_sf"/>
</dbReference>
<dbReference type="Proteomes" id="UP000252345">
    <property type="component" value="Unassembled WGS sequence"/>
</dbReference>
<proteinExistence type="predicted"/>
<keyword evidence="3" id="KW-0677">Repeat</keyword>
<dbReference type="Pfam" id="PF09479">
    <property type="entry name" value="Flg_new"/>
    <property type="match status" value="1"/>
</dbReference>
<evidence type="ECO:0000313" key="4">
    <source>
        <dbReference type="EMBL" id="RBP99219.1"/>
    </source>
</evidence>
<dbReference type="Gene3D" id="2.60.40.4270">
    <property type="entry name" value="Listeria-Bacteroides repeat domain"/>
    <property type="match status" value="1"/>
</dbReference>
<name>A0A366KCC5_9BIFI</name>
<dbReference type="RefSeq" id="WP_113853575.1">
    <property type="nucleotide sequence ID" value="NZ_PDCH01000008.1"/>
</dbReference>
<dbReference type="SMART" id="SM00364">
    <property type="entry name" value="LRR_BAC"/>
    <property type="match status" value="9"/>
</dbReference>
<dbReference type="PANTHER" id="PTHR46652">
    <property type="entry name" value="LEUCINE-RICH REPEAT AND IQ DOMAIN-CONTAINING PROTEIN 1-RELATED"/>
    <property type="match status" value="1"/>
</dbReference>
<dbReference type="InterPro" id="IPR013378">
    <property type="entry name" value="InlB-like_B-rpt"/>
</dbReference>
<dbReference type="InterPro" id="IPR050836">
    <property type="entry name" value="SDS22/Internalin_LRR"/>
</dbReference>
<dbReference type="SUPFAM" id="SSF52058">
    <property type="entry name" value="L domain-like"/>
    <property type="match status" value="2"/>
</dbReference>
<dbReference type="InterPro" id="IPR025875">
    <property type="entry name" value="Leu-rich_rpt_4"/>
</dbReference>
<dbReference type="Pfam" id="PF12799">
    <property type="entry name" value="LRR_4"/>
    <property type="match status" value="2"/>
</dbReference>
<accession>A0A366KCC5</accession>
<sequence>MEQLSQLIESFQFTGSGMTDSALSGVRWSDLYNVTSIEVNSTSLTTLAPLTNMSGLTSIRAQYNSQLSSLGTLNNPNLTVINMGGYGEYGDEAGNSLTSAGIASVNWSRLTMLKELYLAHNKLTDISPLTDMPSLSILDVTSNQIETLGRLNNPSLTKLWIGFMATVYDYNQKRGNRLTSAGIATVNWANLTKLEMLFMDDNRITDISPITNLPSLRVLYAAGNQIDTLGRLNNPKLETLYLGYASGTDGYGNKLTSSSLSTVTWSSLTHLTTVDLARNQIGDISPMTNMPVLRDLDARYNKITNLGSLNNPNIVTLNLLNNELPANSLFTVTWSNLTKLVKLTLDSNYIADISPLTNMSSLSELSVENNNVSTLGSLNNPNLTTLGLGRGYQYKPREILGNRLTSPSLASVNWSALTKLSALFLDSNQITDISLISNLPALARLNAADNQISVIGALANPKLTDLSLENNKLTGNCLSTVSWTILQQSLKLLVLTHNRITDISPITGMTKLTRLDASDNNISKLGALENPALTEVHLTGNNLTGESLAGVNWAILGTSLTLLNMNQNHIIDISKVDWSKLTKIVYSGYLGINSQTLVLPTMHNYSDNPMVLGPAIVKHSPDTFATPTQCTNWQNNQTIDCSTPTGGSYNTGNGEYSWAHSYPGTYKYPFTATVALPSGVTTPFEGIITRGVDGFTVTFDPNGGILHTPAVVPVSGGGPVAEPNPAPTMSGGKFLGWYTQSWLNTKWDFSQNVSSNMTLYARWAPDFSLPKAGAIPLQRLGGGTLLVLSLLTALTLAAHQMASRRSHPGKHTQISA</sequence>
<evidence type="ECO:0000256" key="3">
    <source>
        <dbReference type="ARBA" id="ARBA00022737"/>
    </source>
</evidence>